<dbReference type="RefSeq" id="WP_167111928.1">
    <property type="nucleotide sequence ID" value="NZ_JAAQTO010000013.1"/>
</dbReference>
<gene>
    <name evidence="1" type="ORF">HBJ55_05775</name>
</gene>
<proteinExistence type="predicted"/>
<name>A0ABX0PS42_9GAMM</name>
<keyword evidence="2" id="KW-1185">Reference proteome</keyword>
<evidence type="ECO:0000313" key="2">
    <source>
        <dbReference type="Proteomes" id="UP001318321"/>
    </source>
</evidence>
<accession>A0ABX0PS42</accession>
<comment type="caution">
    <text evidence="1">The sequence shown here is derived from an EMBL/GenBank/DDBJ whole genome shotgun (WGS) entry which is preliminary data.</text>
</comment>
<sequence>MSDTGLDVFDKTLQKTHIWLDELMEERPGTSRQAAWHTLSATLRTLRDKLPADLAAHFAAQLPLLLRGAFYEQYDPSRQPLPLRSQEDFLHQVQSTPGMTEQVNAEAVTAVLRVVSRQVDPGLTDKLRQALSGETRSLWAA</sequence>
<reference evidence="1 2" key="1">
    <citation type="submission" date="2020-03" db="EMBL/GenBank/DDBJ databases">
        <title>Identification of Halomonas strains.</title>
        <authorList>
            <person name="Xiao Z."/>
            <person name="Dong F."/>
            <person name="Wang Z."/>
            <person name="Zhao J.-Y."/>
        </authorList>
    </citation>
    <scope>NUCLEOTIDE SEQUENCE [LARGE SCALE GENOMIC DNA]</scope>
    <source>
        <strain evidence="1 2">DX6</strain>
    </source>
</reference>
<dbReference type="EMBL" id="JAAQTO010000013">
    <property type="protein sequence ID" value="NIC04932.1"/>
    <property type="molecule type" value="Genomic_DNA"/>
</dbReference>
<dbReference type="InterPro" id="IPR018727">
    <property type="entry name" value="DUF2267"/>
</dbReference>
<dbReference type="Gene3D" id="1.10.490.110">
    <property type="entry name" value="Uncharacterized conserved protein DUF2267"/>
    <property type="match status" value="1"/>
</dbReference>
<dbReference type="Pfam" id="PF10025">
    <property type="entry name" value="DUF2267"/>
    <property type="match status" value="1"/>
</dbReference>
<protein>
    <submittedName>
        <fullName evidence="1">DUF2267 domain-containing protein</fullName>
    </submittedName>
</protein>
<evidence type="ECO:0000313" key="1">
    <source>
        <dbReference type="EMBL" id="NIC04932.1"/>
    </source>
</evidence>
<dbReference type="Proteomes" id="UP001318321">
    <property type="component" value="Unassembled WGS sequence"/>
</dbReference>
<organism evidence="1 2">
    <name type="scientific">Billgrantia bachuensis</name>
    <dbReference type="NCBI Taxonomy" id="2717286"/>
    <lineage>
        <taxon>Bacteria</taxon>
        <taxon>Pseudomonadati</taxon>
        <taxon>Pseudomonadota</taxon>
        <taxon>Gammaproteobacteria</taxon>
        <taxon>Oceanospirillales</taxon>
        <taxon>Halomonadaceae</taxon>
        <taxon>Billgrantia</taxon>
    </lineage>
</organism>
<dbReference type="InterPro" id="IPR038282">
    <property type="entry name" value="DUF2267_sf"/>
</dbReference>